<evidence type="ECO:0000256" key="4">
    <source>
        <dbReference type="ARBA" id="ARBA00022729"/>
    </source>
</evidence>
<dbReference type="GO" id="GO:0004560">
    <property type="term" value="F:alpha-L-fucosidase activity"/>
    <property type="evidence" value="ECO:0007669"/>
    <property type="project" value="UniProtKB-EC"/>
</dbReference>
<proteinExistence type="inferred from homology"/>
<reference evidence="10" key="1">
    <citation type="submission" date="2013-02" db="EMBL/GenBank/DDBJ databases">
        <authorList>
            <person name="Hughes D."/>
        </authorList>
    </citation>
    <scope>NUCLEOTIDE SEQUENCE</scope>
    <source>
        <strain>Durham</strain>
        <strain evidence="10">NC isolate 2 -- Noor lab</strain>
    </source>
</reference>
<dbReference type="GO" id="GO:0016139">
    <property type="term" value="P:glycoside catabolic process"/>
    <property type="evidence" value="ECO:0007669"/>
    <property type="project" value="TreeGrafter"/>
</dbReference>
<dbReference type="SUPFAM" id="SSF51445">
    <property type="entry name" value="(Trans)glycosidases"/>
    <property type="match status" value="1"/>
</dbReference>
<feature type="transmembrane region" description="Helical" evidence="7">
    <location>
        <begin position="36"/>
        <end position="54"/>
    </location>
</feature>
<evidence type="ECO:0000256" key="2">
    <source>
        <dbReference type="ARBA" id="ARBA00007951"/>
    </source>
</evidence>
<keyword evidence="6" id="KW-0326">Glycosidase</keyword>
<keyword evidence="7" id="KW-0472">Membrane</keyword>
<dbReference type="Pfam" id="PF01120">
    <property type="entry name" value="Alpha_L_fucos"/>
    <property type="match status" value="1"/>
</dbReference>
<dbReference type="AlphaFoldDB" id="T1GLS0"/>
<dbReference type="PRINTS" id="PR00741">
    <property type="entry name" value="GLHYDRLASE29"/>
</dbReference>
<dbReference type="InterPro" id="IPR017853">
    <property type="entry name" value="GH"/>
</dbReference>
<reference evidence="9" key="2">
    <citation type="submission" date="2015-06" db="UniProtKB">
        <authorList>
            <consortium name="EnsemblMetazoa"/>
        </authorList>
    </citation>
    <scope>IDENTIFICATION</scope>
</reference>
<keyword evidence="10" id="KW-1185">Reference proteome</keyword>
<evidence type="ECO:0000256" key="6">
    <source>
        <dbReference type="ARBA" id="ARBA00023295"/>
    </source>
</evidence>
<dbReference type="EMBL" id="CAQQ02035042">
    <property type="status" value="NOT_ANNOTATED_CDS"/>
    <property type="molecule type" value="Genomic_DNA"/>
</dbReference>
<comment type="function">
    <text evidence="1">Alpha-L-fucosidase is responsible for hydrolyzing the alpha-1,6-linked fucose joined to the reducing-end N-acetylglucosamine of the carbohydrate moieties of glycoproteins.</text>
</comment>
<protein>
    <recommendedName>
        <fullName evidence="3">alpha-L-fucosidase</fullName>
        <ecNumber evidence="3">3.2.1.51</ecNumber>
    </recommendedName>
</protein>
<dbReference type="OMA" id="IRANHSH"/>
<keyword evidence="5" id="KW-0378">Hydrolase</keyword>
<dbReference type="InterPro" id="IPR057739">
    <property type="entry name" value="Glyco_hydro_29_N"/>
</dbReference>
<dbReference type="Proteomes" id="UP000015102">
    <property type="component" value="Unassembled WGS sequence"/>
</dbReference>
<evidence type="ECO:0000256" key="7">
    <source>
        <dbReference type="SAM" id="Phobius"/>
    </source>
</evidence>
<evidence type="ECO:0000256" key="1">
    <source>
        <dbReference type="ARBA" id="ARBA00004071"/>
    </source>
</evidence>
<accession>T1GLS0</accession>
<dbReference type="GO" id="GO:0006004">
    <property type="term" value="P:fucose metabolic process"/>
    <property type="evidence" value="ECO:0007669"/>
    <property type="project" value="InterPro"/>
</dbReference>
<evidence type="ECO:0000313" key="10">
    <source>
        <dbReference type="Proteomes" id="UP000015102"/>
    </source>
</evidence>
<organism evidence="9 10">
    <name type="scientific">Megaselia scalaris</name>
    <name type="common">Humpbacked fly</name>
    <name type="synonym">Phora scalaris</name>
    <dbReference type="NCBI Taxonomy" id="36166"/>
    <lineage>
        <taxon>Eukaryota</taxon>
        <taxon>Metazoa</taxon>
        <taxon>Ecdysozoa</taxon>
        <taxon>Arthropoda</taxon>
        <taxon>Hexapoda</taxon>
        <taxon>Insecta</taxon>
        <taxon>Pterygota</taxon>
        <taxon>Neoptera</taxon>
        <taxon>Endopterygota</taxon>
        <taxon>Diptera</taxon>
        <taxon>Brachycera</taxon>
        <taxon>Muscomorpha</taxon>
        <taxon>Platypezoidea</taxon>
        <taxon>Phoridae</taxon>
        <taxon>Megaseliini</taxon>
        <taxon>Megaselia</taxon>
    </lineage>
</organism>
<keyword evidence="7" id="KW-0812">Transmembrane</keyword>
<dbReference type="PANTHER" id="PTHR10030">
    <property type="entry name" value="ALPHA-L-FUCOSIDASE"/>
    <property type="match status" value="1"/>
</dbReference>
<evidence type="ECO:0000313" key="9">
    <source>
        <dbReference type="EnsemblMetazoa" id="MESCA004483-PA"/>
    </source>
</evidence>
<dbReference type="HOGENOM" id="CLU_1333283_0_0_1"/>
<dbReference type="InterPro" id="IPR000933">
    <property type="entry name" value="Glyco_hydro_29"/>
</dbReference>
<dbReference type="InterPro" id="IPR016286">
    <property type="entry name" value="FUC_metazoa-typ"/>
</dbReference>
<dbReference type="Gene3D" id="3.20.20.80">
    <property type="entry name" value="Glycosidases"/>
    <property type="match status" value="1"/>
</dbReference>
<sequence length="206" mass="24259">MPSSYKPLKWGEEGNFRESNLPQEEVVMLRPERKKFAFNLFIVLVFVNFLELALCSKCRAKSEDCSKEYNPTWESLDTRPLPQWYDNAKVGIFVHWGVYSVPSFGSEWFWINWKNGEKKYVDFIEENYPPGFTYQEFAHEFKGELFNATQWAKLFRDSGAQYVVLTSKHHDGFCLWPSTRSFSWNSVDIGPKRDIVELESGEQCYL</sequence>
<dbReference type="STRING" id="36166.T1GLS0"/>
<feature type="domain" description="Glycoside hydrolase family 29 N-terminal" evidence="8">
    <location>
        <begin position="60"/>
        <end position="197"/>
    </location>
</feature>
<evidence type="ECO:0000256" key="5">
    <source>
        <dbReference type="ARBA" id="ARBA00022801"/>
    </source>
</evidence>
<dbReference type="SMART" id="SM00812">
    <property type="entry name" value="Alpha_L_fucos"/>
    <property type="match status" value="1"/>
</dbReference>
<evidence type="ECO:0000259" key="8">
    <source>
        <dbReference type="Pfam" id="PF01120"/>
    </source>
</evidence>
<keyword evidence="4" id="KW-0732">Signal</keyword>
<comment type="similarity">
    <text evidence="2">Belongs to the glycosyl hydrolase 29 family.</text>
</comment>
<keyword evidence="7" id="KW-1133">Transmembrane helix</keyword>
<dbReference type="EnsemblMetazoa" id="MESCA004483-RA">
    <property type="protein sequence ID" value="MESCA004483-PA"/>
    <property type="gene ID" value="MESCA004483"/>
</dbReference>
<evidence type="ECO:0000256" key="3">
    <source>
        <dbReference type="ARBA" id="ARBA00012662"/>
    </source>
</evidence>
<dbReference type="PANTHER" id="PTHR10030:SF37">
    <property type="entry name" value="ALPHA-L-FUCOSIDASE-RELATED"/>
    <property type="match status" value="1"/>
</dbReference>
<name>T1GLS0_MEGSC</name>
<dbReference type="GO" id="GO:0005764">
    <property type="term" value="C:lysosome"/>
    <property type="evidence" value="ECO:0007669"/>
    <property type="project" value="TreeGrafter"/>
</dbReference>
<dbReference type="EC" id="3.2.1.51" evidence="3"/>